<feature type="domain" description="Haemolysin activator HlyB C-terminal" evidence="4">
    <location>
        <begin position="139"/>
        <end position="458"/>
    </location>
</feature>
<evidence type="ECO:0000313" key="7">
    <source>
        <dbReference type="Proteomes" id="UP000182983"/>
    </source>
</evidence>
<keyword evidence="1" id="KW-1134">Transmembrane beta strand</keyword>
<dbReference type="InterPro" id="IPR013686">
    <property type="entry name" value="Polypept-transport_assoc_ShlB"/>
</dbReference>
<dbReference type="Proteomes" id="UP000182983">
    <property type="component" value="Unassembled WGS sequence"/>
</dbReference>
<feature type="domain" description="Polypeptide-transport-associated ShlB-type" evidence="5">
    <location>
        <begin position="4"/>
        <end position="77"/>
    </location>
</feature>
<accession>A0A1H6HFD7</accession>
<dbReference type="PANTHER" id="PTHR34597:SF6">
    <property type="entry name" value="BLR6126 PROTEIN"/>
    <property type="match status" value="1"/>
</dbReference>
<dbReference type="Gene3D" id="2.40.160.50">
    <property type="entry name" value="membrane protein fhac: a member of the omp85/tpsb transporter family"/>
    <property type="match status" value="1"/>
</dbReference>
<evidence type="ECO:0000256" key="2">
    <source>
        <dbReference type="ARBA" id="ARBA00022692"/>
    </source>
</evidence>
<name>A0A1H6HFD7_MAGFU</name>
<dbReference type="GO" id="GO:0046819">
    <property type="term" value="P:protein secretion by the type V secretion system"/>
    <property type="evidence" value="ECO:0007669"/>
    <property type="project" value="TreeGrafter"/>
</dbReference>
<dbReference type="Pfam" id="PF03865">
    <property type="entry name" value="ShlB"/>
    <property type="match status" value="1"/>
</dbReference>
<protein>
    <submittedName>
        <fullName evidence="6">Hemolysin activation/secretion protein</fullName>
    </submittedName>
</protein>
<dbReference type="Gene3D" id="3.10.20.310">
    <property type="entry name" value="membrane protein fhac"/>
    <property type="match status" value="1"/>
</dbReference>
<dbReference type="Pfam" id="PF08479">
    <property type="entry name" value="POTRA_2"/>
    <property type="match status" value="1"/>
</dbReference>
<evidence type="ECO:0000256" key="1">
    <source>
        <dbReference type="ARBA" id="ARBA00022452"/>
    </source>
</evidence>
<gene>
    <name evidence="6" type="ORF">SAMN04244559_01366</name>
</gene>
<dbReference type="InterPro" id="IPR051544">
    <property type="entry name" value="TPS_OM_transporter"/>
</dbReference>
<dbReference type="AlphaFoldDB" id="A0A1H6HFD7"/>
<keyword evidence="2" id="KW-0812">Transmembrane</keyword>
<dbReference type="OrthoDB" id="7439045at2"/>
<dbReference type="InterPro" id="IPR005565">
    <property type="entry name" value="Hemolysn_activator_HlyB_C"/>
</dbReference>
<evidence type="ECO:0000313" key="6">
    <source>
        <dbReference type="EMBL" id="SEH32955.1"/>
    </source>
</evidence>
<proteinExistence type="predicted"/>
<evidence type="ECO:0000256" key="3">
    <source>
        <dbReference type="ARBA" id="ARBA00023237"/>
    </source>
</evidence>
<evidence type="ECO:0000259" key="5">
    <source>
        <dbReference type="Pfam" id="PF08479"/>
    </source>
</evidence>
<dbReference type="RefSeq" id="WP_074766821.1">
    <property type="nucleotide sequence ID" value="NZ_FNWO01000004.1"/>
</dbReference>
<keyword evidence="7" id="KW-1185">Reference proteome</keyword>
<keyword evidence="3" id="KW-0998">Cell outer membrane</keyword>
<evidence type="ECO:0000259" key="4">
    <source>
        <dbReference type="Pfam" id="PF03865"/>
    </source>
</evidence>
<keyword evidence="1" id="KW-0472">Membrane</keyword>
<dbReference type="GO" id="GO:0008320">
    <property type="term" value="F:protein transmembrane transporter activity"/>
    <property type="evidence" value="ECO:0007669"/>
    <property type="project" value="TreeGrafter"/>
</dbReference>
<reference evidence="7" key="1">
    <citation type="submission" date="2016-10" db="EMBL/GenBank/DDBJ databases">
        <authorList>
            <person name="Varghese N."/>
            <person name="Submissions S."/>
        </authorList>
    </citation>
    <scope>NUCLEOTIDE SEQUENCE [LARGE SCALE GENOMIC DNA]</scope>
    <source>
        <strain evidence="7">DSM 13234</strain>
    </source>
</reference>
<sequence length="496" mass="54650">RVEILEYRIEGANLLSQSEVEAAVYPFLGPDKTLTDVEDARAALEKAYTAKGFQTVGVEIPPQQVKGGIVTLKVVEGKIGRLRVKGSRYFDLDEIKDAAPSLKEGTVPNFDAVSADIVALNQIPDRRVTPALKAGVRPGTVDVDLNVDDTFPLHASLELNNRYSKDTTKLRLNGSVHYDNLWQMGHSLTLGYQVAPSRAEDGEVYSGSYLARFASVPWLSLLGYAVKQESDVSTLGIMNVAGKGDIIGARAIISLPPQTDFYHTLSVGLDRKRFQERVTLAEADGYATPITYWPVTGAYAATWMGTESTTQLNAAVTFNLRPAGSQWEEFDNKRYKATGGFFYFRGDVSRTQELPLETQGFAKVQGQLSNDALISSEQFSAGGLDTVRGYLESEALGDTAMAGTAELRTPSLTKLLGDDILNEWRFHLFLDGARLAIKHPLEEQRENFTLWSYGVGTRIKLLDHISSTVDLGIPMIAQESTKRGSPRLHFRLWGEF</sequence>
<dbReference type="PANTHER" id="PTHR34597">
    <property type="entry name" value="SLR1661 PROTEIN"/>
    <property type="match status" value="1"/>
</dbReference>
<dbReference type="EMBL" id="FNWO01000004">
    <property type="protein sequence ID" value="SEH32955.1"/>
    <property type="molecule type" value="Genomic_DNA"/>
</dbReference>
<dbReference type="GO" id="GO:0098046">
    <property type="term" value="C:type V protein secretion system complex"/>
    <property type="evidence" value="ECO:0007669"/>
    <property type="project" value="TreeGrafter"/>
</dbReference>
<feature type="non-terminal residue" evidence="6">
    <location>
        <position position="1"/>
    </location>
</feature>
<organism evidence="6 7">
    <name type="scientific">Magnetospirillum fulvum</name>
    <name type="common">Rhodospirillum fulvum</name>
    <dbReference type="NCBI Taxonomy" id="1082"/>
    <lineage>
        <taxon>Bacteria</taxon>
        <taxon>Pseudomonadati</taxon>
        <taxon>Pseudomonadota</taxon>
        <taxon>Alphaproteobacteria</taxon>
        <taxon>Rhodospirillales</taxon>
        <taxon>Rhodospirillaceae</taxon>
        <taxon>Magnetospirillum</taxon>
    </lineage>
</organism>